<dbReference type="AlphaFoldDB" id="A0A6G0TIQ4"/>
<reference evidence="1 2" key="1">
    <citation type="submission" date="2019-08" db="EMBL/GenBank/DDBJ databases">
        <title>The genome of the soybean aphid Biotype 1, its phylome, world population structure and adaptation to the North American continent.</title>
        <authorList>
            <person name="Giordano R."/>
            <person name="Donthu R.K."/>
            <person name="Hernandez A.G."/>
            <person name="Wright C.L."/>
            <person name="Zimin A.V."/>
        </authorList>
    </citation>
    <scope>NUCLEOTIDE SEQUENCE [LARGE SCALE GENOMIC DNA]</scope>
    <source>
        <tissue evidence="1">Whole aphids</tissue>
    </source>
</reference>
<sequence length="176" mass="20935">MFIIMNKLWNHPIFTIRLKIFNNVLILQEPYNYTPVLCYLNLSTLAECGYQYNISFKKLLFGSIDSQSLLALINIEIPIRNTRNNSCSTLLMNYLLTKRNSKFGSWKMYIMQKPSMQLKSLDQLSLHSTHLKQLTPFAVETYKLDLISYKMHNINNKYHVIMKTRDKKEYRPKSRR</sequence>
<comment type="caution">
    <text evidence="1">The sequence shown here is derived from an EMBL/GenBank/DDBJ whole genome shotgun (WGS) entry which is preliminary data.</text>
</comment>
<name>A0A6G0TIQ4_APHGL</name>
<organism evidence="1 2">
    <name type="scientific">Aphis glycines</name>
    <name type="common">Soybean aphid</name>
    <dbReference type="NCBI Taxonomy" id="307491"/>
    <lineage>
        <taxon>Eukaryota</taxon>
        <taxon>Metazoa</taxon>
        <taxon>Ecdysozoa</taxon>
        <taxon>Arthropoda</taxon>
        <taxon>Hexapoda</taxon>
        <taxon>Insecta</taxon>
        <taxon>Pterygota</taxon>
        <taxon>Neoptera</taxon>
        <taxon>Paraneoptera</taxon>
        <taxon>Hemiptera</taxon>
        <taxon>Sternorrhyncha</taxon>
        <taxon>Aphidomorpha</taxon>
        <taxon>Aphidoidea</taxon>
        <taxon>Aphididae</taxon>
        <taxon>Aphidini</taxon>
        <taxon>Aphis</taxon>
        <taxon>Aphis</taxon>
    </lineage>
</organism>
<proteinExistence type="predicted"/>
<evidence type="ECO:0000313" key="1">
    <source>
        <dbReference type="EMBL" id="KAE9533614.1"/>
    </source>
</evidence>
<keyword evidence="2" id="KW-1185">Reference proteome</keyword>
<accession>A0A6G0TIQ4</accession>
<evidence type="ECO:0000313" key="2">
    <source>
        <dbReference type="Proteomes" id="UP000475862"/>
    </source>
</evidence>
<dbReference type="Proteomes" id="UP000475862">
    <property type="component" value="Unassembled WGS sequence"/>
</dbReference>
<gene>
    <name evidence="1" type="ORF">AGLY_009052</name>
</gene>
<protein>
    <submittedName>
        <fullName evidence="1">Uncharacterized protein</fullName>
    </submittedName>
</protein>
<dbReference type="EMBL" id="VYZN01000033">
    <property type="protein sequence ID" value="KAE9533614.1"/>
    <property type="molecule type" value="Genomic_DNA"/>
</dbReference>